<keyword evidence="2" id="KW-1185">Reference proteome</keyword>
<organism evidence="1 2">
    <name type="scientific">Clathrospora elynae</name>
    <dbReference type="NCBI Taxonomy" id="706981"/>
    <lineage>
        <taxon>Eukaryota</taxon>
        <taxon>Fungi</taxon>
        <taxon>Dikarya</taxon>
        <taxon>Ascomycota</taxon>
        <taxon>Pezizomycotina</taxon>
        <taxon>Dothideomycetes</taxon>
        <taxon>Pleosporomycetidae</taxon>
        <taxon>Pleosporales</taxon>
        <taxon>Diademaceae</taxon>
        <taxon>Clathrospora</taxon>
    </lineage>
</organism>
<dbReference type="EMBL" id="ML976136">
    <property type="protein sequence ID" value="KAF1937517.1"/>
    <property type="molecule type" value="Genomic_DNA"/>
</dbReference>
<sequence length="130" mass="14486">MPLQSPIDVVAAAITKMSLDEIAILKQLRITLSTYTDVQIMRHLTTDPISGLPSLFKNAVGIIPDLEWPNNYPVAVKAALAKIKKLHIRVLENCHLRNEVFATLFPMLYPNTTTGYPMEPTIADQTINDT</sequence>
<dbReference type="Proteomes" id="UP000800038">
    <property type="component" value="Unassembled WGS sequence"/>
</dbReference>
<reference evidence="1" key="1">
    <citation type="journal article" date="2020" name="Stud. Mycol.">
        <title>101 Dothideomycetes genomes: a test case for predicting lifestyles and emergence of pathogens.</title>
        <authorList>
            <person name="Haridas S."/>
            <person name="Albert R."/>
            <person name="Binder M."/>
            <person name="Bloem J."/>
            <person name="Labutti K."/>
            <person name="Salamov A."/>
            <person name="Andreopoulos B."/>
            <person name="Baker S."/>
            <person name="Barry K."/>
            <person name="Bills G."/>
            <person name="Bluhm B."/>
            <person name="Cannon C."/>
            <person name="Castanera R."/>
            <person name="Culley D."/>
            <person name="Daum C."/>
            <person name="Ezra D."/>
            <person name="Gonzalez J."/>
            <person name="Henrissat B."/>
            <person name="Kuo A."/>
            <person name="Liang C."/>
            <person name="Lipzen A."/>
            <person name="Lutzoni F."/>
            <person name="Magnuson J."/>
            <person name="Mondo S."/>
            <person name="Nolan M."/>
            <person name="Ohm R."/>
            <person name="Pangilinan J."/>
            <person name="Park H.-J."/>
            <person name="Ramirez L."/>
            <person name="Alfaro M."/>
            <person name="Sun H."/>
            <person name="Tritt A."/>
            <person name="Yoshinaga Y."/>
            <person name="Zwiers L.-H."/>
            <person name="Turgeon B."/>
            <person name="Goodwin S."/>
            <person name="Spatafora J."/>
            <person name="Crous P."/>
            <person name="Grigoriev I."/>
        </authorList>
    </citation>
    <scope>NUCLEOTIDE SEQUENCE</scope>
    <source>
        <strain evidence="1">CBS 161.51</strain>
    </source>
</reference>
<name>A0A6A5SJH5_9PLEO</name>
<protein>
    <submittedName>
        <fullName evidence="1">Uncharacterized protein</fullName>
    </submittedName>
</protein>
<dbReference type="AlphaFoldDB" id="A0A6A5SJH5"/>
<dbReference type="OrthoDB" id="3667173at2759"/>
<proteinExistence type="predicted"/>
<evidence type="ECO:0000313" key="2">
    <source>
        <dbReference type="Proteomes" id="UP000800038"/>
    </source>
</evidence>
<gene>
    <name evidence="1" type="ORF">EJ02DRAFT_476643</name>
</gene>
<evidence type="ECO:0000313" key="1">
    <source>
        <dbReference type="EMBL" id="KAF1937517.1"/>
    </source>
</evidence>
<accession>A0A6A5SJH5</accession>